<evidence type="ECO:0000313" key="2">
    <source>
        <dbReference type="Proteomes" id="UP000238937"/>
    </source>
</evidence>
<comment type="caution">
    <text evidence="1">The sequence shown here is derived from an EMBL/GenBank/DDBJ whole genome shotgun (WGS) entry which is preliminary data.</text>
</comment>
<proteinExistence type="predicted"/>
<organism evidence="1 2">
    <name type="scientific">Chamaesiphon polymorphus CCALA 037</name>
    <dbReference type="NCBI Taxonomy" id="2107692"/>
    <lineage>
        <taxon>Bacteria</taxon>
        <taxon>Bacillati</taxon>
        <taxon>Cyanobacteriota</taxon>
        <taxon>Cyanophyceae</taxon>
        <taxon>Gomontiellales</taxon>
        <taxon>Chamaesiphonaceae</taxon>
        <taxon>Chamaesiphon</taxon>
    </lineage>
</organism>
<keyword evidence="2" id="KW-1185">Reference proteome</keyword>
<evidence type="ECO:0000313" key="1">
    <source>
        <dbReference type="EMBL" id="PSB54833.1"/>
    </source>
</evidence>
<dbReference type="EMBL" id="PVWO01000230">
    <property type="protein sequence ID" value="PSB54833.1"/>
    <property type="molecule type" value="Genomic_DNA"/>
</dbReference>
<gene>
    <name evidence="1" type="ORF">C7B77_16945</name>
</gene>
<name>A0A2T1GBV2_9CYAN</name>
<dbReference type="OrthoDB" id="511517at2"/>
<accession>A0A2T1GBV2</accession>
<sequence>MNAAQQATDITLTSKIASAVSLFRSEFPDAKVDLKPWAEDIDTQELVDPDSIDFSFHFPGWSRRWQSRSVLVQIRFNDDRQQVESTRNFIGLEIAGFDYRGKQWRLSTVSDWQFEGDIQPQPEIADKLKQFCRQIFELFSL</sequence>
<protein>
    <submittedName>
        <fullName evidence="1">Uncharacterized protein</fullName>
    </submittedName>
</protein>
<dbReference type="Proteomes" id="UP000238937">
    <property type="component" value="Unassembled WGS sequence"/>
</dbReference>
<dbReference type="RefSeq" id="WP_106307288.1">
    <property type="nucleotide sequence ID" value="NZ_PVWO01000230.1"/>
</dbReference>
<dbReference type="AlphaFoldDB" id="A0A2T1GBV2"/>
<reference evidence="1 2" key="1">
    <citation type="submission" date="2018-03" db="EMBL/GenBank/DDBJ databases">
        <title>The ancient ancestry and fast evolution of plastids.</title>
        <authorList>
            <person name="Moore K.R."/>
            <person name="Magnabosco C."/>
            <person name="Momper L."/>
            <person name="Gold D.A."/>
            <person name="Bosak T."/>
            <person name="Fournier G.P."/>
        </authorList>
    </citation>
    <scope>NUCLEOTIDE SEQUENCE [LARGE SCALE GENOMIC DNA]</scope>
    <source>
        <strain evidence="1 2">CCALA 037</strain>
    </source>
</reference>